<feature type="domain" description="Bacterial bifunctional deaminase-reductase C-terminal" evidence="1">
    <location>
        <begin position="7"/>
        <end position="175"/>
    </location>
</feature>
<dbReference type="AlphaFoldDB" id="A0A2T0UPM3"/>
<proteinExistence type="predicted"/>
<sequence length="185" mass="20430">MGALRYSINVTVDGCCDHRAGLADDELHQYSAEIIDRADALLFGRVVYQMMEEAWRLPESGDLPDWMTPSLAEFARTIDAKPKHVVSSTLDNPDWNAQLVEGDLVESVRRLKDEYVNGLYVGGVTLPLALADAGLIDEYEFIVHPRIAGHGPTPFKGLAAYVDLALVGRREFASGATALRFEPKR</sequence>
<protein>
    <submittedName>
        <fullName evidence="2">Dihydrofolate reductase</fullName>
    </submittedName>
</protein>
<dbReference type="OrthoDB" id="7949219at2"/>
<name>A0A2T0UPM3_9ACTN</name>
<gene>
    <name evidence="2" type="ORF">B0I28_103344</name>
</gene>
<dbReference type="Gene3D" id="3.40.430.10">
    <property type="entry name" value="Dihydrofolate Reductase, subunit A"/>
    <property type="match status" value="1"/>
</dbReference>
<dbReference type="SUPFAM" id="SSF53597">
    <property type="entry name" value="Dihydrofolate reductase-like"/>
    <property type="match status" value="1"/>
</dbReference>
<accession>A0A2T0UPM3</accession>
<dbReference type="InterPro" id="IPR002734">
    <property type="entry name" value="RibDG_C"/>
</dbReference>
<evidence type="ECO:0000313" key="2">
    <source>
        <dbReference type="EMBL" id="PRY59870.1"/>
    </source>
</evidence>
<dbReference type="RefSeq" id="WP_106363771.1">
    <property type="nucleotide sequence ID" value="NZ_PVTJ01000003.1"/>
</dbReference>
<evidence type="ECO:0000313" key="3">
    <source>
        <dbReference type="Proteomes" id="UP000238176"/>
    </source>
</evidence>
<dbReference type="GO" id="GO:0009231">
    <property type="term" value="P:riboflavin biosynthetic process"/>
    <property type="evidence" value="ECO:0007669"/>
    <property type="project" value="InterPro"/>
</dbReference>
<keyword evidence="3" id="KW-1185">Reference proteome</keyword>
<dbReference type="Pfam" id="PF01872">
    <property type="entry name" value="RibD_C"/>
    <property type="match status" value="1"/>
</dbReference>
<reference evidence="2 3" key="1">
    <citation type="submission" date="2018-03" db="EMBL/GenBank/DDBJ databases">
        <title>Genomic Encyclopedia of Type Strains, Phase III (KMG-III): the genomes of soil and plant-associated and newly described type strains.</title>
        <authorList>
            <person name="Whitman W."/>
        </authorList>
    </citation>
    <scope>NUCLEOTIDE SEQUENCE [LARGE SCALE GENOMIC DNA]</scope>
    <source>
        <strain evidence="2 3">CGMCC 4.7067</strain>
    </source>
</reference>
<comment type="caution">
    <text evidence="2">The sequence shown here is derived from an EMBL/GenBank/DDBJ whole genome shotgun (WGS) entry which is preliminary data.</text>
</comment>
<dbReference type="InterPro" id="IPR024072">
    <property type="entry name" value="DHFR-like_dom_sf"/>
</dbReference>
<dbReference type="EMBL" id="PVTJ01000003">
    <property type="protein sequence ID" value="PRY59870.1"/>
    <property type="molecule type" value="Genomic_DNA"/>
</dbReference>
<dbReference type="Proteomes" id="UP000238176">
    <property type="component" value="Unassembled WGS sequence"/>
</dbReference>
<dbReference type="GO" id="GO:0008703">
    <property type="term" value="F:5-amino-6-(5-phosphoribosylamino)uracil reductase activity"/>
    <property type="evidence" value="ECO:0007669"/>
    <property type="project" value="InterPro"/>
</dbReference>
<evidence type="ECO:0000259" key="1">
    <source>
        <dbReference type="Pfam" id="PF01872"/>
    </source>
</evidence>
<organism evidence="2 3">
    <name type="scientific">Glycomyces artemisiae</name>
    <dbReference type="NCBI Taxonomy" id="1076443"/>
    <lineage>
        <taxon>Bacteria</taxon>
        <taxon>Bacillati</taxon>
        <taxon>Actinomycetota</taxon>
        <taxon>Actinomycetes</taxon>
        <taxon>Glycomycetales</taxon>
        <taxon>Glycomycetaceae</taxon>
        <taxon>Glycomyces</taxon>
    </lineage>
</organism>